<keyword evidence="2" id="KW-1185">Reference proteome</keyword>
<dbReference type="VEuPathDB" id="FungiDB:MELLADRAFT_71463"/>
<reference evidence="2" key="1">
    <citation type="journal article" date="2011" name="Proc. Natl. Acad. Sci. U.S.A.">
        <title>Obligate biotrophy features unraveled by the genomic analysis of rust fungi.</title>
        <authorList>
            <person name="Duplessis S."/>
            <person name="Cuomo C.A."/>
            <person name="Lin Y.-C."/>
            <person name="Aerts A."/>
            <person name="Tisserant E."/>
            <person name="Veneault-Fourrey C."/>
            <person name="Joly D.L."/>
            <person name="Hacquard S."/>
            <person name="Amselem J."/>
            <person name="Cantarel B.L."/>
            <person name="Chiu R."/>
            <person name="Coutinho P.M."/>
            <person name="Feau N."/>
            <person name="Field M."/>
            <person name="Frey P."/>
            <person name="Gelhaye E."/>
            <person name="Goldberg J."/>
            <person name="Grabherr M.G."/>
            <person name="Kodira C.D."/>
            <person name="Kohler A."/>
            <person name="Kuees U."/>
            <person name="Lindquist E.A."/>
            <person name="Lucas S.M."/>
            <person name="Mago R."/>
            <person name="Mauceli E."/>
            <person name="Morin E."/>
            <person name="Murat C."/>
            <person name="Pangilinan J.L."/>
            <person name="Park R."/>
            <person name="Pearson M."/>
            <person name="Quesneville H."/>
            <person name="Rouhier N."/>
            <person name="Sakthikumar S."/>
            <person name="Salamov A.A."/>
            <person name="Schmutz J."/>
            <person name="Selles B."/>
            <person name="Shapiro H."/>
            <person name="Tanguay P."/>
            <person name="Tuskan G.A."/>
            <person name="Henrissat B."/>
            <person name="Van de Peer Y."/>
            <person name="Rouze P."/>
            <person name="Ellis J.G."/>
            <person name="Dodds P.N."/>
            <person name="Schein J.E."/>
            <person name="Zhong S."/>
            <person name="Hamelin R.C."/>
            <person name="Grigoriev I.V."/>
            <person name="Szabo L.J."/>
            <person name="Martin F."/>
        </authorList>
    </citation>
    <scope>NUCLEOTIDE SEQUENCE [LARGE SCALE GENOMIC DNA]</scope>
    <source>
        <strain evidence="2">98AG31 / pathotype 3-4-7</strain>
    </source>
</reference>
<dbReference type="GeneID" id="18931826"/>
<name>F4RGW6_MELLP</name>
<organism evidence="2">
    <name type="scientific">Melampsora larici-populina (strain 98AG31 / pathotype 3-4-7)</name>
    <name type="common">Poplar leaf rust fungus</name>
    <dbReference type="NCBI Taxonomy" id="747676"/>
    <lineage>
        <taxon>Eukaryota</taxon>
        <taxon>Fungi</taxon>
        <taxon>Dikarya</taxon>
        <taxon>Basidiomycota</taxon>
        <taxon>Pucciniomycotina</taxon>
        <taxon>Pucciniomycetes</taxon>
        <taxon>Pucciniales</taxon>
        <taxon>Melampsoraceae</taxon>
        <taxon>Melampsora</taxon>
    </lineage>
</organism>
<protein>
    <submittedName>
        <fullName evidence="1">Uncharacterized protein</fullName>
    </submittedName>
</protein>
<evidence type="ECO:0000313" key="1">
    <source>
        <dbReference type="EMBL" id="EGG08122.1"/>
    </source>
</evidence>
<evidence type="ECO:0000313" key="2">
    <source>
        <dbReference type="Proteomes" id="UP000001072"/>
    </source>
</evidence>
<dbReference type="RefSeq" id="XP_007408320.1">
    <property type="nucleotide sequence ID" value="XM_007408258.1"/>
</dbReference>
<dbReference type="HOGENOM" id="CLU_2278074_0_0_1"/>
<proteinExistence type="predicted"/>
<dbReference type="Proteomes" id="UP000001072">
    <property type="component" value="Unassembled WGS sequence"/>
</dbReference>
<dbReference type="InParanoid" id="F4RGW6"/>
<sequence length="102" mass="11978">MQAFNMFYRFPNFAFNISTYLHRYTGSYQFVIFLSYEEQQLISSVGRSSSLASLPLLVLFLSHEPNFIIFHSTDPLLLSGTSFDYSRSTVRSHQNHFDFEHH</sequence>
<dbReference type="EMBL" id="GL883101">
    <property type="protein sequence ID" value="EGG08122.1"/>
    <property type="molecule type" value="Genomic_DNA"/>
</dbReference>
<dbReference type="KEGG" id="mlr:MELLADRAFT_71463"/>
<accession>F4RGW6</accession>
<gene>
    <name evidence="1" type="ORF">MELLADRAFT_71463</name>
</gene>
<dbReference type="AlphaFoldDB" id="F4RGW6"/>